<comment type="caution">
    <text evidence="5">The sequence shown here is derived from an EMBL/GenBank/DDBJ whole genome shotgun (WGS) entry which is preliminary data.</text>
</comment>
<dbReference type="PRINTS" id="PR00060">
    <property type="entry name" value="RIBOSOMALL16"/>
</dbReference>
<evidence type="ECO:0000256" key="2">
    <source>
        <dbReference type="ARBA" id="ARBA00022980"/>
    </source>
</evidence>
<dbReference type="InterPro" id="IPR016180">
    <property type="entry name" value="Ribosomal_uL16_dom"/>
</dbReference>
<evidence type="ECO:0008006" key="7">
    <source>
        <dbReference type="Google" id="ProtNLM"/>
    </source>
</evidence>
<evidence type="ECO:0000256" key="3">
    <source>
        <dbReference type="ARBA" id="ARBA00023274"/>
    </source>
</evidence>
<dbReference type="GO" id="GO:0005762">
    <property type="term" value="C:mitochondrial large ribosomal subunit"/>
    <property type="evidence" value="ECO:0007669"/>
    <property type="project" value="TreeGrafter"/>
</dbReference>
<dbReference type="PANTHER" id="PTHR12220">
    <property type="entry name" value="50S/60S RIBOSOMAL PROTEIN L16"/>
    <property type="match status" value="1"/>
</dbReference>
<evidence type="ECO:0000313" key="6">
    <source>
        <dbReference type="Proteomes" id="UP001187471"/>
    </source>
</evidence>
<evidence type="ECO:0000256" key="1">
    <source>
        <dbReference type="ARBA" id="ARBA00008931"/>
    </source>
</evidence>
<dbReference type="InterPro" id="IPR047873">
    <property type="entry name" value="Ribosomal_uL16"/>
</dbReference>
<keyword evidence="2 4" id="KW-0689">Ribosomal protein</keyword>
<dbReference type="GO" id="GO:0019843">
    <property type="term" value="F:rRNA binding"/>
    <property type="evidence" value="ECO:0007669"/>
    <property type="project" value="InterPro"/>
</dbReference>
<gene>
    <name evidence="5" type="ORF">RJ640_018016</name>
</gene>
<dbReference type="SUPFAM" id="SSF54686">
    <property type="entry name" value="Ribosomal protein L16p/L10e"/>
    <property type="match status" value="1"/>
</dbReference>
<dbReference type="Gene3D" id="3.90.1170.10">
    <property type="entry name" value="Ribosomal protein L10e/L16"/>
    <property type="match status" value="1"/>
</dbReference>
<proteinExistence type="inferred from homology"/>
<dbReference type="CDD" id="cd01433">
    <property type="entry name" value="Ribosomal_L16_L10e"/>
    <property type="match status" value="1"/>
</dbReference>
<organism evidence="5 6">
    <name type="scientific">Escallonia rubra</name>
    <dbReference type="NCBI Taxonomy" id="112253"/>
    <lineage>
        <taxon>Eukaryota</taxon>
        <taxon>Viridiplantae</taxon>
        <taxon>Streptophyta</taxon>
        <taxon>Embryophyta</taxon>
        <taxon>Tracheophyta</taxon>
        <taxon>Spermatophyta</taxon>
        <taxon>Magnoliopsida</taxon>
        <taxon>eudicotyledons</taxon>
        <taxon>Gunneridae</taxon>
        <taxon>Pentapetalae</taxon>
        <taxon>asterids</taxon>
        <taxon>campanulids</taxon>
        <taxon>Escalloniales</taxon>
        <taxon>Escalloniaceae</taxon>
        <taxon>Escallonia</taxon>
    </lineage>
</organism>
<accession>A0AA88UN57</accession>
<dbReference type="AlphaFoldDB" id="A0AA88UN57"/>
<dbReference type="GO" id="GO:0003735">
    <property type="term" value="F:structural constituent of ribosome"/>
    <property type="evidence" value="ECO:0007669"/>
    <property type="project" value="InterPro"/>
</dbReference>
<keyword evidence="6" id="KW-1185">Reference proteome</keyword>
<dbReference type="Proteomes" id="UP001187471">
    <property type="component" value="Unassembled WGS sequence"/>
</dbReference>
<dbReference type="EMBL" id="JAVXUO010000543">
    <property type="protein sequence ID" value="KAK2991259.1"/>
    <property type="molecule type" value="Genomic_DNA"/>
</dbReference>
<dbReference type="InterPro" id="IPR000114">
    <property type="entry name" value="Ribosomal_uL16_bact-type"/>
</dbReference>
<dbReference type="PANTHER" id="PTHR12220:SF13">
    <property type="entry name" value="LARGE RIBOSOMAL SUBUNIT PROTEIN UL16M"/>
    <property type="match status" value="1"/>
</dbReference>
<dbReference type="Pfam" id="PF00252">
    <property type="entry name" value="Ribosomal_L16"/>
    <property type="match status" value="1"/>
</dbReference>
<dbReference type="NCBIfam" id="TIGR01164">
    <property type="entry name" value="rplP_bact"/>
    <property type="match status" value="1"/>
</dbReference>
<comment type="similarity">
    <text evidence="1 4">Belongs to the universal ribosomal protein uL16 family.</text>
</comment>
<protein>
    <recommendedName>
        <fullName evidence="7">Ribosomal protein L16</fullName>
    </recommendedName>
</protein>
<keyword evidence="3 4" id="KW-0687">Ribonucleoprotein</keyword>
<evidence type="ECO:0000256" key="4">
    <source>
        <dbReference type="RuleBase" id="RU004413"/>
    </source>
</evidence>
<dbReference type="InterPro" id="IPR036920">
    <property type="entry name" value="Ribosomal_uL16_sf"/>
</dbReference>
<sequence>MGSATRRLFHSLRSTSRHCRPSSISSPPSLIHQVTTSSESLLHPSFHLNRFTCFSSLSQPPLSQPPSASLHPFLISTPSAFHNSNYPFHASENKELAKKLSSFPSLMVSPEIAHENSYLFAQSEGSLIENTPFFPHVVQKDYYPFTPSGNKFFEMNPIMPFSQVPSSFTPSPQIESLLTFNEVETWTDVEEIEDLLCDVIIGSPMYCDDSSKYFPKRPRYAKEHKGRMKGNSYRDDYIGFGKYALLALEPARITSRQIFAGLKAIKKNASGAKIWVRIFAHKPITSKPAETRMGRGKGSLDHYVAVVKPGQVIYEMDRVTEVVAKKALVVAASKFSVPTQFVVLGG</sequence>
<name>A0AA88UN57_9ASTE</name>
<reference evidence="5" key="1">
    <citation type="submission" date="2022-12" db="EMBL/GenBank/DDBJ databases">
        <title>Draft genome assemblies for two species of Escallonia (Escalloniales).</title>
        <authorList>
            <person name="Chanderbali A."/>
            <person name="Dervinis C."/>
            <person name="Anghel I."/>
            <person name="Soltis D."/>
            <person name="Soltis P."/>
            <person name="Zapata F."/>
        </authorList>
    </citation>
    <scope>NUCLEOTIDE SEQUENCE</scope>
    <source>
        <strain evidence="5">UCBG92.1500</strain>
        <tissue evidence="5">Leaf</tissue>
    </source>
</reference>
<evidence type="ECO:0000313" key="5">
    <source>
        <dbReference type="EMBL" id="KAK2991259.1"/>
    </source>
</evidence>
<dbReference type="GO" id="GO:0032543">
    <property type="term" value="P:mitochondrial translation"/>
    <property type="evidence" value="ECO:0007669"/>
    <property type="project" value="TreeGrafter"/>
</dbReference>